<feature type="transmembrane region" description="Helical" evidence="6">
    <location>
        <begin position="561"/>
        <end position="583"/>
    </location>
</feature>
<feature type="transmembrane region" description="Helical" evidence="6">
    <location>
        <begin position="524"/>
        <end position="546"/>
    </location>
</feature>
<feature type="transmembrane region" description="Helical" evidence="6">
    <location>
        <begin position="220"/>
        <end position="238"/>
    </location>
</feature>
<dbReference type="PROSITE" id="PS50850">
    <property type="entry name" value="MFS"/>
    <property type="match status" value="1"/>
</dbReference>
<organism evidence="8 9">
    <name type="scientific">Cyclotella cryptica</name>
    <dbReference type="NCBI Taxonomy" id="29204"/>
    <lineage>
        <taxon>Eukaryota</taxon>
        <taxon>Sar</taxon>
        <taxon>Stramenopiles</taxon>
        <taxon>Ochrophyta</taxon>
        <taxon>Bacillariophyta</taxon>
        <taxon>Coscinodiscophyceae</taxon>
        <taxon>Thalassiosirophycidae</taxon>
        <taxon>Stephanodiscales</taxon>
        <taxon>Stephanodiscaceae</taxon>
        <taxon>Cyclotella</taxon>
    </lineage>
</organism>
<feature type="transmembrane region" description="Helical" evidence="6">
    <location>
        <begin position="189"/>
        <end position="208"/>
    </location>
</feature>
<feature type="transmembrane region" description="Helical" evidence="6">
    <location>
        <begin position="636"/>
        <end position="659"/>
    </location>
</feature>
<accession>A0ABD3QIN8</accession>
<protein>
    <recommendedName>
        <fullName evidence="7">Major facilitator superfamily (MFS) profile domain-containing protein</fullName>
    </recommendedName>
</protein>
<dbReference type="EMBL" id="JABMIG020000033">
    <property type="protein sequence ID" value="KAL3800333.1"/>
    <property type="molecule type" value="Genomic_DNA"/>
</dbReference>
<keyword evidence="2" id="KW-0813">Transport</keyword>
<feature type="transmembrane region" description="Helical" evidence="6">
    <location>
        <begin position="244"/>
        <end position="265"/>
    </location>
</feature>
<dbReference type="SUPFAM" id="SSF103473">
    <property type="entry name" value="MFS general substrate transporter"/>
    <property type="match status" value="1"/>
</dbReference>
<dbReference type="InterPro" id="IPR020846">
    <property type="entry name" value="MFS_dom"/>
</dbReference>
<dbReference type="InterPro" id="IPR036259">
    <property type="entry name" value="MFS_trans_sf"/>
</dbReference>
<evidence type="ECO:0000256" key="6">
    <source>
        <dbReference type="SAM" id="Phobius"/>
    </source>
</evidence>
<dbReference type="InterPro" id="IPR005829">
    <property type="entry name" value="Sugar_transporter_CS"/>
</dbReference>
<dbReference type="PROSITE" id="PS00216">
    <property type="entry name" value="SUGAR_TRANSPORT_1"/>
    <property type="match status" value="2"/>
</dbReference>
<evidence type="ECO:0000313" key="9">
    <source>
        <dbReference type="Proteomes" id="UP001516023"/>
    </source>
</evidence>
<dbReference type="Pfam" id="PF07690">
    <property type="entry name" value="MFS_1"/>
    <property type="match status" value="1"/>
</dbReference>
<keyword evidence="4 6" id="KW-1133">Transmembrane helix</keyword>
<keyword evidence="3 6" id="KW-0812">Transmembrane</keyword>
<evidence type="ECO:0000256" key="2">
    <source>
        <dbReference type="ARBA" id="ARBA00022448"/>
    </source>
</evidence>
<evidence type="ECO:0000256" key="4">
    <source>
        <dbReference type="ARBA" id="ARBA00022989"/>
    </source>
</evidence>
<evidence type="ECO:0000259" key="7">
    <source>
        <dbReference type="PROSITE" id="PS50850"/>
    </source>
</evidence>
<evidence type="ECO:0000313" key="8">
    <source>
        <dbReference type="EMBL" id="KAL3800333.1"/>
    </source>
</evidence>
<feature type="transmembrane region" description="Helical" evidence="6">
    <location>
        <begin position="494"/>
        <end position="515"/>
    </location>
</feature>
<evidence type="ECO:0000256" key="1">
    <source>
        <dbReference type="ARBA" id="ARBA00004141"/>
    </source>
</evidence>
<dbReference type="AlphaFoldDB" id="A0ABD3QIN8"/>
<evidence type="ECO:0000256" key="5">
    <source>
        <dbReference type="ARBA" id="ARBA00023136"/>
    </source>
</evidence>
<gene>
    <name evidence="8" type="ORF">HJC23_003629</name>
</gene>
<sequence length="737" mass="80615">MFPATTLSTGKFIMEPIENSISDPKITSILELRQADAYDIPGEQNENVPHRSIDDFLDELYLAYKLRYFRHNEDEYRPDVLFSDSNRVGEVTTGSPPGRTPLEFIIDCFLMIIRQMQRLCSNGNARSGDEKTCRYQKCIPLPLLALCIANSSDATEILMLSYLLANPSFRREMFADQDGSGSDMEGAEYLASSIFLGMLLGGTVLGFLSDNIGRRPSLLIGLLTNATAGILSSIPFVTPSFVELTIFRFIAGVGIGATVPPLFSLSSEWSPKEIRGSVVTAVASFWMVGSLFVSGVAWCLFHDTNTAQQNTDDISSTWRIFAALCALPSALGAYMVYCLVPESPRFLAAKHDYRKAARSCNQLALALGIPLSSNPTSSIMETENSSVEKYDYSHQHVTLSALHTLTTRDLESSTAIANCDSSESGNNLTSTQRDFVISQTAQSFLGTLRKLYSPQLISQSTLPLQTLWFSLSFGTYGIATWINSLFVAVHLQNLYWNSFLFALANLPGNIISVLYSDKWGRKRMLVSSLVGAAGSLAGFAMLVYFGGNHGRDDGSKFRTNAIVLFACSFQMFSIVSWNTIDILSGELFPTRVRSAGMGVCTASGRLGAMMAQIANAKLMMSSSGSGNEQANEDETIASAWVLVVASSALLVGAGMPLFLGRDASGDELKDDVLEGGQSDNSNVLLGCGRMWRTHKDHLSDEENEAASPRSNSLQSVRRLNEYDSFRQEIEVNEPFLL</sequence>
<dbReference type="GO" id="GO:0016020">
    <property type="term" value="C:membrane"/>
    <property type="evidence" value="ECO:0007669"/>
    <property type="project" value="UniProtKB-SubCell"/>
</dbReference>
<dbReference type="PROSITE" id="PS00217">
    <property type="entry name" value="SUGAR_TRANSPORT_2"/>
    <property type="match status" value="1"/>
</dbReference>
<dbReference type="Proteomes" id="UP001516023">
    <property type="component" value="Unassembled WGS sequence"/>
</dbReference>
<evidence type="ECO:0000256" key="3">
    <source>
        <dbReference type="ARBA" id="ARBA00022692"/>
    </source>
</evidence>
<keyword evidence="9" id="KW-1185">Reference proteome</keyword>
<name>A0ABD3QIN8_9STRA</name>
<feature type="transmembrane region" description="Helical" evidence="6">
    <location>
        <begin position="318"/>
        <end position="340"/>
    </location>
</feature>
<keyword evidence="5 6" id="KW-0472">Membrane</keyword>
<proteinExistence type="predicted"/>
<dbReference type="PANTHER" id="PTHR23511">
    <property type="entry name" value="SYNAPTIC VESICLE GLYCOPROTEIN 2"/>
    <property type="match status" value="1"/>
</dbReference>
<comment type="subcellular location">
    <subcellularLocation>
        <location evidence="1">Membrane</location>
        <topology evidence="1">Multi-pass membrane protein</topology>
    </subcellularLocation>
</comment>
<dbReference type="Gene3D" id="1.20.1250.20">
    <property type="entry name" value="MFS general substrate transporter like domains"/>
    <property type="match status" value="1"/>
</dbReference>
<comment type="caution">
    <text evidence="8">The sequence shown here is derived from an EMBL/GenBank/DDBJ whole genome shotgun (WGS) entry which is preliminary data.</text>
</comment>
<feature type="transmembrane region" description="Helical" evidence="6">
    <location>
        <begin position="467"/>
        <end position="488"/>
    </location>
</feature>
<dbReference type="PANTHER" id="PTHR23511:SF34">
    <property type="entry name" value="SYNAPTIC VESICLE GLYCOPROTEIN 2"/>
    <property type="match status" value="1"/>
</dbReference>
<reference evidence="8 9" key="1">
    <citation type="journal article" date="2020" name="G3 (Bethesda)">
        <title>Improved Reference Genome for Cyclotella cryptica CCMP332, a Model for Cell Wall Morphogenesis, Salinity Adaptation, and Lipid Production in Diatoms (Bacillariophyta).</title>
        <authorList>
            <person name="Roberts W.R."/>
            <person name="Downey K.M."/>
            <person name="Ruck E.C."/>
            <person name="Traller J.C."/>
            <person name="Alverson A.J."/>
        </authorList>
    </citation>
    <scope>NUCLEOTIDE SEQUENCE [LARGE SCALE GENOMIC DNA]</scope>
    <source>
        <strain evidence="8 9">CCMP332</strain>
    </source>
</reference>
<feature type="transmembrane region" description="Helical" evidence="6">
    <location>
        <begin position="277"/>
        <end position="298"/>
    </location>
</feature>
<feature type="domain" description="Major facilitator superfamily (MFS) profile" evidence="7">
    <location>
        <begin position="142"/>
        <end position="664"/>
    </location>
</feature>
<dbReference type="InterPro" id="IPR011701">
    <property type="entry name" value="MFS"/>
</dbReference>